<proteinExistence type="predicted"/>
<gene>
    <name evidence="1" type="ORF">TNCT_425631</name>
</gene>
<comment type="caution">
    <text evidence="1">The sequence shown here is derived from an EMBL/GenBank/DDBJ whole genome shotgun (WGS) entry which is preliminary data.</text>
</comment>
<organism evidence="1 2">
    <name type="scientific">Trichonephila clavata</name>
    <name type="common">Joro spider</name>
    <name type="synonym">Nephila clavata</name>
    <dbReference type="NCBI Taxonomy" id="2740835"/>
    <lineage>
        <taxon>Eukaryota</taxon>
        <taxon>Metazoa</taxon>
        <taxon>Ecdysozoa</taxon>
        <taxon>Arthropoda</taxon>
        <taxon>Chelicerata</taxon>
        <taxon>Arachnida</taxon>
        <taxon>Araneae</taxon>
        <taxon>Araneomorphae</taxon>
        <taxon>Entelegynae</taxon>
        <taxon>Araneoidea</taxon>
        <taxon>Nephilidae</taxon>
        <taxon>Trichonephila</taxon>
    </lineage>
</organism>
<dbReference type="Proteomes" id="UP000887116">
    <property type="component" value="Unassembled WGS sequence"/>
</dbReference>
<reference evidence="1" key="1">
    <citation type="submission" date="2020-07" db="EMBL/GenBank/DDBJ databases">
        <title>Multicomponent nature underlies the extraordinary mechanical properties of spider dragline silk.</title>
        <authorList>
            <person name="Kono N."/>
            <person name="Nakamura H."/>
            <person name="Mori M."/>
            <person name="Yoshida Y."/>
            <person name="Ohtoshi R."/>
            <person name="Malay A.D."/>
            <person name="Moran D.A.P."/>
            <person name="Tomita M."/>
            <person name="Numata K."/>
            <person name="Arakawa K."/>
        </authorList>
    </citation>
    <scope>NUCLEOTIDE SEQUENCE</scope>
</reference>
<accession>A0A8X6K862</accession>
<dbReference type="AlphaFoldDB" id="A0A8X6K862"/>
<protein>
    <submittedName>
        <fullName evidence="1">Uncharacterized protein</fullName>
    </submittedName>
</protein>
<keyword evidence="2" id="KW-1185">Reference proteome</keyword>
<dbReference type="EMBL" id="BMAO01010249">
    <property type="protein sequence ID" value="GFQ65841.1"/>
    <property type="molecule type" value="Genomic_DNA"/>
</dbReference>
<name>A0A8X6K862_TRICU</name>
<sequence length="104" mass="11569">MEGLVPFNLLKPKTSSIGDKSIETYGADKFRKQKKNVIKHCLTGIVVETENSGMGSELAAGILKRDDGKPDNIKYNLLTNIKDNLTSYAISFSHHSIRTFRLVT</sequence>
<evidence type="ECO:0000313" key="2">
    <source>
        <dbReference type="Proteomes" id="UP000887116"/>
    </source>
</evidence>
<evidence type="ECO:0000313" key="1">
    <source>
        <dbReference type="EMBL" id="GFQ65841.1"/>
    </source>
</evidence>